<dbReference type="EMBL" id="ACEC01000031">
    <property type="protein sequence ID" value="EEG31568.1"/>
    <property type="molecule type" value="Genomic_DNA"/>
</dbReference>
<comment type="caution">
    <text evidence="1">The sequence shown here is derived from an EMBL/GenBank/DDBJ whole genome shotgun (WGS) entry which is preliminary data.</text>
</comment>
<gene>
    <name evidence="1" type="ORF">CLOSTMETH_00782</name>
</gene>
<sequence>MLKVIFHMTVLEGVDPFPKFRNVKSPKGQKDRFLRIIKQNQLSI</sequence>
<evidence type="ECO:0000313" key="2">
    <source>
        <dbReference type="Proteomes" id="UP000003340"/>
    </source>
</evidence>
<protein>
    <submittedName>
        <fullName evidence="1">Uncharacterized protein</fullName>
    </submittedName>
</protein>
<reference evidence="1 2" key="1">
    <citation type="submission" date="2009-01" db="EMBL/GenBank/DDBJ databases">
        <authorList>
            <person name="Fulton L."/>
            <person name="Clifton S."/>
            <person name="Fulton B."/>
            <person name="Xu J."/>
            <person name="Minx P."/>
            <person name="Pepin K.H."/>
            <person name="Johnson M."/>
            <person name="Bhonagiri V."/>
            <person name="Nash W.E."/>
            <person name="Mardis E.R."/>
            <person name="Wilson R.K."/>
        </authorList>
    </citation>
    <scope>NUCLEOTIDE SEQUENCE [LARGE SCALE GENOMIC DNA]</scope>
    <source>
        <strain evidence="1 2">DSM 5476</strain>
    </source>
</reference>
<keyword evidence="2" id="KW-1185">Reference proteome</keyword>
<accession>C0EAC8</accession>
<dbReference type="AlphaFoldDB" id="C0EAC8"/>
<evidence type="ECO:0000313" key="1">
    <source>
        <dbReference type="EMBL" id="EEG31568.1"/>
    </source>
</evidence>
<organism evidence="1 2">
    <name type="scientific">[Clostridium] methylpentosum DSM 5476</name>
    <dbReference type="NCBI Taxonomy" id="537013"/>
    <lineage>
        <taxon>Bacteria</taxon>
        <taxon>Bacillati</taxon>
        <taxon>Bacillota</taxon>
        <taxon>Clostridia</taxon>
        <taxon>Eubacteriales</taxon>
        <taxon>Oscillospiraceae</taxon>
        <taxon>Oscillospiraceae incertae sedis</taxon>
    </lineage>
</organism>
<dbReference type="Proteomes" id="UP000003340">
    <property type="component" value="Unassembled WGS sequence"/>
</dbReference>
<reference evidence="1 2" key="2">
    <citation type="submission" date="2009-02" db="EMBL/GenBank/DDBJ databases">
        <title>Draft genome sequence of Clostridium methylpentosum (DSM 5476).</title>
        <authorList>
            <person name="Sudarsanam P."/>
            <person name="Ley R."/>
            <person name="Guruge J."/>
            <person name="Turnbaugh P.J."/>
            <person name="Mahowald M."/>
            <person name="Liep D."/>
            <person name="Gordon J."/>
        </authorList>
    </citation>
    <scope>NUCLEOTIDE SEQUENCE [LARGE SCALE GENOMIC DNA]</scope>
    <source>
        <strain evidence="1 2">DSM 5476</strain>
    </source>
</reference>
<proteinExistence type="predicted"/>
<dbReference type="HOGENOM" id="CLU_3214489_0_0_9"/>
<name>C0EAC8_9FIRM</name>